<evidence type="ECO:0000256" key="2">
    <source>
        <dbReference type="SAM" id="Phobius"/>
    </source>
</evidence>
<sequence length="164" mass="17656">MRWLIVPQRMSAGRLAVSAIRHKTGKVPDDPSRRPIPTTQPTDPSAGPIRRAARSERSMEARHLDVPASRRGNAEMTDTSRRKLIAVAGAGAAAGAVALTPGMAFARETRAREGSATESVVAYVEDHRSDTVTFLIGEREVVVRDRDLVARILNAAGSSSMKES</sequence>
<feature type="compositionally biased region" description="Basic and acidic residues" evidence="1">
    <location>
        <begin position="53"/>
        <end position="65"/>
    </location>
</feature>
<keyword evidence="4" id="KW-1185">Reference proteome</keyword>
<evidence type="ECO:0000313" key="3">
    <source>
        <dbReference type="EMBL" id="GAA2134230.1"/>
    </source>
</evidence>
<dbReference type="Proteomes" id="UP001500575">
    <property type="component" value="Unassembled WGS sequence"/>
</dbReference>
<protein>
    <recommendedName>
        <fullName evidence="5">Twin-arginine translocation signal domain-containing protein</fullName>
    </recommendedName>
</protein>
<evidence type="ECO:0000313" key="4">
    <source>
        <dbReference type="Proteomes" id="UP001500575"/>
    </source>
</evidence>
<proteinExistence type="predicted"/>
<gene>
    <name evidence="3" type="ORF">GCM10009843_40520</name>
</gene>
<keyword evidence="2" id="KW-0812">Transmembrane</keyword>
<feature type="transmembrane region" description="Helical" evidence="2">
    <location>
        <begin position="84"/>
        <end position="106"/>
    </location>
</feature>
<evidence type="ECO:0008006" key="5">
    <source>
        <dbReference type="Google" id="ProtNLM"/>
    </source>
</evidence>
<keyword evidence="2" id="KW-1133">Transmembrane helix</keyword>
<accession>A0ABN2YYY1</accession>
<organism evidence="3 4">
    <name type="scientific">Nocardioides bigeumensis</name>
    <dbReference type="NCBI Taxonomy" id="433657"/>
    <lineage>
        <taxon>Bacteria</taxon>
        <taxon>Bacillati</taxon>
        <taxon>Actinomycetota</taxon>
        <taxon>Actinomycetes</taxon>
        <taxon>Propionibacteriales</taxon>
        <taxon>Nocardioidaceae</taxon>
        <taxon>Nocardioides</taxon>
    </lineage>
</organism>
<reference evidence="3 4" key="1">
    <citation type="journal article" date="2019" name="Int. J. Syst. Evol. Microbiol.">
        <title>The Global Catalogue of Microorganisms (GCM) 10K type strain sequencing project: providing services to taxonomists for standard genome sequencing and annotation.</title>
        <authorList>
            <consortium name="The Broad Institute Genomics Platform"/>
            <consortium name="The Broad Institute Genome Sequencing Center for Infectious Disease"/>
            <person name="Wu L."/>
            <person name="Ma J."/>
        </authorList>
    </citation>
    <scope>NUCLEOTIDE SEQUENCE [LARGE SCALE GENOMIC DNA]</scope>
    <source>
        <strain evidence="3 4">JCM 16021</strain>
    </source>
</reference>
<feature type="region of interest" description="Disordered" evidence="1">
    <location>
        <begin position="22"/>
        <end position="77"/>
    </location>
</feature>
<name>A0ABN2YYY1_9ACTN</name>
<evidence type="ECO:0000256" key="1">
    <source>
        <dbReference type="SAM" id="MobiDB-lite"/>
    </source>
</evidence>
<keyword evidence="2" id="KW-0472">Membrane</keyword>
<comment type="caution">
    <text evidence="3">The sequence shown here is derived from an EMBL/GenBank/DDBJ whole genome shotgun (WGS) entry which is preliminary data.</text>
</comment>
<dbReference type="EMBL" id="BAAAQQ010000014">
    <property type="protein sequence ID" value="GAA2134230.1"/>
    <property type="molecule type" value="Genomic_DNA"/>
</dbReference>